<dbReference type="Proteomes" id="UP000614216">
    <property type="component" value="Unassembled WGS sequence"/>
</dbReference>
<protein>
    <submittedName>
        <fullName evidence="1">Uncharacterized protein</fullName>
    </submittedName>
</protein>
<reference evidence="1" key="1">
    <citation type="submission" date="2021-01" db="EMBL/GenBank/DDBJ databases">
        <title>Fulvivirga kasyanovii gen. nov., sp nov., a novel member of the phylum Bacteroidetes isolated from seawater in a mussel farm.</title>
        <authorList>
            <person name="Zhao L.-H."/>
            <person name="Wang Z.-J."/>
        </authorList>
    </citation>
    <scope>NUCLEOTIDE SEQUENCE</scope>
    <source>
        <strain evidence="1">29W222</strain>
    </source>
</reference>
<proteinExistence type="predicted"/>
<name>A0A937FW60_9BACT</name>
<evidence type="ECO:0000313" key="1">
    <source>
        <dbReference type="EMBL" id="MBL6445707.1"/>
    </source>
</evidence>
<accession>A0A937FW60</accession>
<evidence type="ECO:0000313" key="2">
    <source>
        <dbReference type="Proteomes" id="UP000614216"/>
    </source>
</evidence>
<dbReference type="AlphaFoldDB" id="A0A937FW60"/>
<sequence>MSTVKDYQTVIHSMDMLAMKMEVITQELFEANIEFISKLAESDLKEELNGNLSTYGARFQGLLADMEAETKLLKREKINYQFKRKLMTERMPLV</sequence>
<organism evidence="1 2">
    <name type="scientific">Fulvivirga marina</name>
    <dbReference type="NCBI Taxonomy" id="2494733"/>
    <lineage>
        <taxon>Bacteria</taxon>
        <taxon>Pseudomonadati</taxon>
        <taxon>Bacteroidota</taxon>
        <taxon>Cytophagia</taxon>
        <taxon>Cytophagales</taxon>
        <taxon>Fulvivirgaceae</taxon>
        <taxon>Fulvivirga</taxon>
    </lineage>
</organism>
<gene>
    <name evidence="1" type="ORF">JMN32_05265</name>
</gene>
<keyword evidence="2" id="KW-1185">Reference proteome</keyword>
<dbReference type="EMBL" id="JAEUGD010000018">
    <property type="protein sequence ID" value="MBL6445707.1"/>
    <property type="molecule type" value="Genomic_DNA"/>
</dbReference>
<dbReference type="RefSeq" id="WP_202855250.1">
    <property type="nucleotide sequence ID" value="NZ_JAEUGD010000018.1"/>
</dbReference>
<comment type="caution">
    <text evidence="1">The sequence shown here is derived from an EMBL/GenBank/DDBJ whole genome shotgun (WGS) entry which is preliminary data.</text>
</comment>